<dbReference type="InterPro" id="IPR008480">
    <property type="entry name" value="DUF761_pln"/>
</dbReference>
<accession>A0A835DHT0</accession>
<sequence>MKAPDSSSNSMKIKTLIHSLVFRHMCRGVVQALSNAKSMLIELLKENQPKDYKVTIKKNKKKRKKIFSSFKMHYNWCSSDVLPMPEPVDGFAMSNVYYDSTWNSIFPAEECDADEESQLSGYINWLEEKVSKNSTVDVDVDEINRLAEKFIASCHEKFRLEKQESYRRYQEMLDRSM</sequence>
<evidence type="ECO:0000313" key="2">
    <source>
        <dbReference type="Proteomes" id="UP000655225"/>
    </source>
</evidence>
<reference evidence="1 2" key="1">
    <citation type="submission" date="2020-04" db="EMBL/GenBank/DDBJ databases">
        <title>Plant Genome Project.</title>
        <authorList>
            <person name="Zhang R.-G."/>
        </authorList>
    </citation>
    <scope>NUCLEOTIDE SEQUENCE [LARGE SCALE GENOMIC DNA]</scope>
    <source>
        <strain evidence="1">YNK0</strain>
        <tissue evidence="1">Leaf</tissue>
    </source>
</reference>
<keyword evidence="2" id="KW-1185">Reference proteome</keyword>
<dbReference type="PANTHER" id="PTHR33450">
    <property type="entry name" value="EMB|CAB67623.1-RELATED"/>
    <property type="match status" value="1"/>
</dbReference>
<organism evidence="1 2">
    <name type="scientific">Tetracentron sinense</name>
    <name type="common">Spur-leaf</name>
    <dbReference type="NCBI Taxonomy" id="13715"/>
    <lineage>
        <taxon>Eukaryota</taxon>
        <taxon>Viridiplantae</taxon>
        <taxon>Streptophyta</taxon>
        <taxon>Embryophyta</taxon>
        <taxon>Tracheophyta</taxon>
        <taxon>Spermatophyta</taxon>
        <taxon>Magnoliopsida</taxon>
        <taxon>Trochodendrales</taxon>
        <taxon>Trochodendraceae</taxon>
        <taxon>Tetracentron</taxon>
    </lineage>
</organism>
<evidence type="ECO:0000313" key="1">
    <source>
        <dbReference type="EMBL" id="KAF8403891.1"/>
    </source>
</evidence>
<gene>
    <name evidence="1" type="ORF">HHK36_011997</name>
</gene>
<protein>
    <recommendedName>
        <fullName evidence="3">DUF761 domain-containing protein</fullName>
    </recommendedName>
</protein>
<dbReference type="EMBL" id="JABCRI010000007">
    <property type="protein sequence ID" value="KAF8403891.1"/>
    <property type="molecule type" value="Genomic_DNA"/>
</dbReference>
<comment type="caution">
    <text evidence="1">The sequence shown here is derived from an EMBL/GenBank/DDBJ whole genome shotgun (WGS) entry which is preliminary data.</text>
</comment>
<dbReference type="OMA" id="FIANCHD"/>
<dbReference type="Pfam" id="PF05553">
    <property type="entry name" value="DUF761"/>
    <property type="match status" value="1"/>
</dbReference>
<dbReference type="Proteomes" id="UP000655225">
    <property type="component" value="Unassembled WGS sequence"/>
</dbReference>
<evidence type="ECO:0008006" key="3">
    <source>
        <dbReference type="Google" id="ProtNLM"/>
    </source>
</evidence>
<dbReference type="AlphaFoldDB" id="A0A835DHT0"/>
<dbReference type="PANTHER" id="PTHR33450:SF4">
    <property type="entry name" value="OS04G0665666 PROTEIN"/>
    <property type="match status" value="1"/>
</dbReference>
<dbReference type="OrthoDB" id="1104789at2759"/>
<proteinExistence type="predicted"/>
<name>A0A835DHT0_TETSI</name>